<dbReference type="EMBL" id="CP038852">
    <property type="protein sequence ID" value="QIZ21100.1"/>
    <property type="molecule type" value="Genomic_DNA"/>
</dbReference>
<dbReference type="Pfam" id="PF09335">
    <property type="entry name" value="VTT_dom"/>
    <property type="match status" value="1"/>
</dbReference>
<keyword evidence="1" id="KW-0812">Transmembrane</keyword>
<dbReference type="PANTHER" id="PTHR42709">
    <property type="entry name" value="ALKALINE PHOSPHATASE LIKE PROTEIN"/>
    <property type="match status" value="1"/>
</dbReference>
<feature type="transmembrane region" description="Helical" evidence="1">
    <location>
        <begin position="90"/>
        <end position="112"/>
    </location>
</feature>
<dbReference type="PANTHER" id="PTHR42709:SF4">
    <property type="entry name" value="INNER MEMBRANE PROTEIN YQAA"/>
    <property type="match status" value="1"/>
</dbReference>
<feature type="domain" description="VTT" evidence="2">
    <location>
        <begin position="23"/>
        <end position="136"/>
    </location>
</feature>
<keyword evidence="1" id="KW-1133">Transmembrane helix</keyword>
<evidence type="ECO:0000313" key="3">
    <source>
        <dbReference type="EMBL" id="QIZ21100.1"/>
    </source>
</evidence>
<reference evidence="3 4" key="1">
    <citation type="journal article" date="2020" name="Nat. Microbiol.">
        <title>Lysogenic host-virus interactions in SAR11 marine bacteria.</title>
        <authorList>
            <person name="Morris R.M."/>
            <person name="Cain K.R."/>
            <person name="Hvorecny K.L."/>
            <person name="Kollman J.M."/>
        </authorList>
    </citation>
    <scope>NUCLEOTIDE SEQUENCE [LARGE SCALE GENOMIC DNA]</scope>
    <source>
        <strain evidence="3 4">NP1</strain>
    </source>
</reference>
<gene>
    <name evidence="3" type="ORF">E5R92_04820</name>
</gene>
<accession>A0A6H1Q3M6</accession>
<dbReference type="Proteomes" id="UP000501094">
    <property type="component" value="Chromosome"/>
</dbReference>
<proteinExistence type="predicted"/>
<feature type="transmembrane region" description="Helical" evidence="1">
    <location>
        <begin position="36"/>
        <end position="60"/>
    </location>
</feature>
<dbReference type="KEGG" id="peg:E5R92_04820"/>
<evidence type="ECO:0000259" key="2">
    <source>
        <dbReference type="Pfam" id="PF09335"/>
    </source>
</evidence>
<organism evidence="3 4">
    <name type="scientific">Candidatus Pelagibacter giovannonii</name>
    <dbReference type="NCBI Taxonomy" id="2563896"/>
    <lineage>
        <taxon>Bacteria</taxon>
        <taxon>Pseudomonadati</taxon>
        <taxon>Pseudomonadota</taxon>
        <taxon>Alphaproteobacteria</taxon>
        <taxon>Candidatus Pelagibacterales</taxon>
        <taxon>Candidatus Pelagibacteraceae</taxon>
        <taxon>Candidatus Pelagibacter</taxon>
    </lineage>
</organism>
<keyword evidence="4" id="KW-1185">Reference proteome</keyword>
<keyword evidence="1" id="KW-0472">Membrane</keyword>
<sequence>MIYLSLFAISFLAATILPFSSELTLAGLIVTSNYNNLLLLIVASFGNTLGSVVNWALGFYSRNLTTKKWFPFKETQIERSSKWFDKFGKLSLLFAWVPIIGDPLTLVAGLLRVRFLDFIILVAIGKVSRYLIVFYLMG</sequence>
<feature type="transmembrane region" description="Helical" evidence="1">
    <location>
        <begin position="118"/>
        <end position="137"/>
    </location>
</feature>
<name>A0A6H1Q3M6_9PROT</name>
<dbReference type="AlphaFoldDB" id="A0A6H1Q3M6"/>
<evidence type="ECO:0000313" key="4">
    <source>
        <dbReference type="Proteomes" id="UP000501094"/>
    </source>
</evidence>
<protein>
    <submittedName>
        <fullName evidence="3">DedA family protein</fullName>
    </submittedName>
</protein>
<dbReference type="RefSeq" id="WP_168606964.1">
    <property type="nucleotide sequence ID" value="NZ_CP038852.1"/>
</dbReference>
<dbReference type="InterPro" id="IPR051311">
    <property type="entry name" value="DedA_domain"/>
</dbReference>
<dbReference type="InterPro" id="IPR032816">
    <property type="entry name" value="VTT_dom"/>
</dbReference>
<evidence type="ECO:0000256" key="1">
    <source>
        <dbReference type="SAM" id="Phobius"/>
    </source>
</evidence>